<evidence type="ECO:0000313" key="2">
    <source>
        <dbReference type="EMBL" id="XAU16014.1"/>
    </source>
</evidence>
<evidence type="ECO:0000259" key="1">
    <source>
        <dbReference type="Pfam" id="PF03190"/>
    </source>
</evidence>
<dbReference type="PANTHER" id="PTHR42899">
    <property type="entry name" value="SPERMATOGENESIS-ASSOCIATED PROTEIN 20"/>
    <property type="match status" value="1"/>
</dbReference>
<dbReference type="InterPro" id="IPR004879">
    <property type="entry name" value="Ssp411-like_TRX"/>
</dbReference>
<dbReference type="RefSeq" id="WP_345973383.1">
    <property type="nucleotide sequence ID" value="NZ_CP147920.1"/>
</dbReference>
<dbReference type="PANTHER" id="PTHR42899:SF1">
    <property type="entry name" value="SPERMATOGENESIS-ASSOCIATED PROTEIN 20"/>
    <property type="match status" value="1"/>
</dbReference>
<dbReference type="SUPFAM" id="SSF48208">
    <property type="entry name" value="Six-hairpin glycosidases"/>
    <property type="match status" value="1"/>
</dbReference>
<dbReference type="InterPro" id="IPR024705">
    <property type="entry name" value="Ssp411"/>
</dbReference>
<dbReference type="Proteomes" id="UP001447842">
    <property type="component" value="Chromosome"/>
</dbReference>
<dbReference type="PIRSF" id="PIRSF006402">
    <property type="entry name" value="UCP006402_thioredoxin"/>
    <property type="match status" value="1"/>
</dbReference>
<dbReference type="Gene3D" id="3.40.30.10">
    <property type="entry name" value="Glutaredoxin"/>
    <property type="match status" value="1"/>
</dbReference>
<protein>
    <submittedName>
        <fullName evidence="2">Thioredoxin domain-containing protein</fullName>
    </submittedName>
</protein>
<feature type="domain" description="Spermatogenesis-associated protein 20-like TRX" evidence="1">
    <location>
        <begin position="3"/>
        <end position="164"/>
    </location>
</feature>
<dbReference type="Pfam" id="PF03190">
    <property type="entry name" value="Thioredox_DsbH"/>
    <property type="match status" value="1"/>
</dbReference>
<dbReference type="InterPro" id="IPR008928">
    <property type="entry name" value="6-hairpin_glycosidase_sf"/>
</dbReference>
<name>A0ABZ3HCI2_9BACT</name>
<dbReference type="EMBL" id="CP147920">
    <property type="protein sequence ID" value="XAU16014.1"/>
    <property type="molecule type" value="Genomic_DNA"/>
</dbReference>
<dbReference type="InterPro" id="IPR036249">
    <property type="entry name" value="Thioredoxin-like_sf"/>
</dbReference>
<dbReference type="CDD" id="cd02955">
    <property type="entry name" value="SSP411"/>
    <property type="match status" value="1"/>
</dbReference>
<evidence type="ECO:0000313" key="3">
    <source>
        <dbReference type="Proteomes" id="UP001447842"/>
    </source>
</evidence>
<reference evidence="2 3" key="1">
    <citation type="submission" date="2024-03" db="EMBL/GenBank/DDBJ databases">
        <title>Sulfurimonas sp. HSL3-1.</title>
        <authorList>
            <person name="Wang S."/>
        </authorList>
    </citation>
    <scope>NUCLEOTIDE SEQUENCE [LARGE SCALE GENOMIC DNA]</scope>
    <source>
        <strain evidence="2 3">HSL3-1</strain>
    </source>
</reference>
<dbReference type="SUPFAM" id="SSF52833">
    <property type="entry name" value="Thioredoxin-like"/>
    <property type="match status" value="1"/>
</dbReference>
<sequence length="646" mass="73676">MPNRLELEDSPYLQQHKDNPIDWYPWCDEAFERARTEARPIFISIGYSTCHWCHAMEHDVFSNETIAAILNEHYICIKVDREERPDIDKYYQEVHHLLNRKPSGWPTSVFCTPDNRPIFAGTYITPDSRGEKIGFTELSKLIATKVAQKDESLFKSADEIQAYLDKPASQAVEVKQLNATLTQRFVKQALRIFEPNSGGFSNDLKFPQIYTLNALLDISLLQNNPDAEKMLTQTLSAMHRGGMYDLIDGGFCRYSTDVDWLVPRFEKMTFDNGLHCELYARAGRMLNDASYTLIAKEVADFMTGKMQEDGLFYSASDADTEGKQGIYYTFDYDTAKTALLEHGFSADDTETILATLHVTPEGNFMGRNIVWLESPADRPEWFDAVRDVFLSLREAREYPFIDRKVQTSWSAMMIRGLFELGKSDPIYTQKAVDALEALMDFVMPQGALFHSGLIHSTPKVGAFLEDYAYLGTAFIKAYEATYDNVWLMQAQRMADHALDIFYENRRWYLSRGAFTTEADPADALYPGSIGVIVDLLLSLGILQDDSYRQFAFTTLQFYSANLAKAPISYPHLFNQAIRYRFEDLLVKANADKLADAAPSLAEVTYPYVRVKATHNKNYMLCGTQSCFAQLKTPVEIADTIREKFSY</sequence>
<accession>A0ABZ3HCI2</accession>
<proteinExistence type="predicted"/>
<organism evidence="2 3">
    <name type="scientific">Sulfurimonas diazotrophicus</name>
    <dbReference type="NCBI Taxonomy" id="3131939"/>
    <lineage>
        <taxon>Bacteria</taxon>
        <taxon>Pseudomonadati</taxon>
        <taxon>Campylobacterota</taxon>
        <taxon>Epsilonproteobacteria</taxon>
        <taxon>Campylobacterales</taxon>
        <taxon>Sulfurimonadaceae</taxon>
        <taxon>Sulfurimonas</taxon>
    </lineage>
</organism>
<keyword evidence="3" id="KW-1185">Reference proteome</keyword>
<gene>
    <name evidence="2" type="ORF">WCY31_04735</name>
</gene>